<protein>
    <recommendedName>
        <fullName evidence="4">Type I restriction modification DNA specificity domain-containing protein</fullName>
    </recommendedName>
</protein>
<dbReference type="GO" id="GO:0009307">
    <property type="term" value="P:DNA restriction-modification system"/>
    <property type="evidence" value="ECO:0007669"/>
    <property type="project" value="UniProtKB-KW"/>
</dbReference>
<gene>
    <name evidence="5" type="ORF">ADM90_13540</name>
</gene>
<evidence type="ECO:0000256" key="3">
    <source>
        <dbReference type="ARBA" id="ARBA00023125"/>
    </source>
</evidence>
<dbReference type="PATRIC" id="fig|33935.3.peg.3562"/>
<sequence length="224" mass="26231">MVNYYSLGEVAEIKMGKMMRNDKYFTKDGTPFITKETFKQLLTDNHVHLLPKINKNVHEHCTILQVPANSILLNKINLKGTSIYQCTTEVCIGHGIIAIIPDESMVVSDYLFHFLKWHQHNKKRCNINRIMIDLPSIAIQYQVVQLLNAIQQLLVNKDSLITAVEELPLYFSNFSKLARQQSQGLHQGFEQLQYLYMEILHKIFNDHFLRDVREHNFFQKLNNL</sequence>
<comment type="similarity">
    <text evidence="1">Belongs to the type-I restriction system S methylase family.</text>
</comment>
<organism evidence="5 6">
    <name type="scientific">Lysinibacillus macroides</name>
    <dbReference type="NCBI Taxonomy" id="33935"/>
    <lineage>
        <taxon>Bacteria</taxon>
        <taxon>Bacillati</taxon>
        <taxon>Bacillota</taxon>
        <taxon>Bacilli</taxon>
        <taxon>Bacillales</taxon>
        <taxon>Bacillaceae</taxon>
        <taxon>Lysinibacillus</taxon>
    </lineage>
</organism>
<evidence type="ECO:0000313" key="6">
    <source>
        <dbReference type="Proteomes" id="UP000037977"/>
    </source>
</evidence>
<dbReference type="RefSeq" id="WP_053995489.1">
    <property type="nucleotide sequence ID" value="NZ_CP065643.1"/>
</dbReference>
<feature type="domain" description="Type I restriction modification DNA specificity" evidence="4">
    <location>
        <begin position="4"/>
        <end position="124"/>
    </location>
</feature>
<keyword evidence="3" id="KW-0238">DNA-binding</keyword>
<dbReference type="AlphaFoldDB" id="A0A0M9DI47"/>
<keyword evidence="6" id="KW-1185">Reference proteome</keyword>
<keyword evidence="2" id="KW-0680">Restriction system</keyword>
<dbReference type="SUPFAM" id="SSF116734">
    <property type="entry name" value="DNA methylase specificity domain"/>
    <property type="match status" value="1"/>
</dbReference>
<dbReference type="Gene3D" id="3.90.220.20">
    <property type="entry name" value="DNA methylase specificity domains"/>
    <property type="match status" value="1"/>
</dbReference>
<comment type="caution">
    <text evidence="5">The sequence shown here is derived from an EMBL/GenBank/DDBJ whole genome shotgun (WGS) entry which is preliminary data.</text>
</comment>
<evidence type="ECO:0000259" key="4">
    <source>
        <dbReference type="Pfam" id="PF01420"/>
    </source>
</evidence>
<dbReference type="Pfam" id="PF01420">
    <property type="entry name" value="Methylase_S"/>
    <property type="match status" value="1"/>
</dbReference>
<dbReference type="EMBL" id="LGCI01000008">
    <property type="protein sequence ID" value="KOY81918.1"/>
    <property type="molecule type" value="Genomic_DNA"/>
</dbReference>
<accession>A0A0M9DI47</accession>
<dbReference type="Proteomes" id="UP000037977">
    <property type="component" value="Unassembled WGS sequence"/>
</dbReference>
<dbReference type="OrthoDB" id="2734646at2"/>
<reference evidence="5 6" key="1">
    <citation type="submission" date="2015-07" db="EMBL/GenBank/DDBJ databases">
        <title>Genome sequencing project for genomic taxonomy and phylogenomics of Bacillus-like bacteria.</title>
        <authorList>
            <person name="Liu B."/>
            <person name="Wang J."/>
            <person name="Zhu Y."/>
            <person name="Liu G."/>
            <person name="Chen Q."/>
            <person name="Chen Z."/>
            <person name="Che J."/>
            <person name="Ge C."/>
            <person name="Shi H."/>
            <person name="Pan Z."/>
            <person name="Liu X."/>
        </authorList>
    </citation>
    <scope>NUCLEOTIDE SEQUENCE [LARGE SCALE GENOMIC DNA]</scope>
    <source>
        <strain evidence="5 6">DSM 54</strain>
    </source>
</reference>
<evidence type="ECO:0000313" key="5">
    <source>
        <dbReference type="EMBL" id="KOY81918.1"/>
    </source>
</evidence>
<evidence type="ECO:0000256" key="1">
    <source>
        <dbReference type="ARBA" id="ARBA00010923"/>
    </source>
</evidence>
<dbReference type="InterPro" id="IPR044946">
    <property type="entry name" value="Restrct_endonuc_typeI_TRD_sf"/>
</dbReference>
<name>A0A0M9DI47_9BACI</name>
<evidence type="ECO:0000256" key="2">
    <source>
        <dbReference type="ARBA" id="ARBA00022747"/>
    </source>
</evidence>
<proteinExistence type="inferred from homology"/>
<dbReference type="InterPro" id="IPR000055">
    <property type="entry name" value="Restrct_endonuc_typeI_TRD"/>
</dbReference>
<dbReference type="GO" id="GO:0003677">
    <property type="term" value="F:DNA binding"/>
    <property type="evidence" value="ECO:0007669"/>
    <property type="project" value="UniProtKB-KW"/>
</dbReference>